<feature type="domain" description="RNA 3'-terminal phosphate cyclase insert" evidence="6">
    <location>
        <begin position="187"/>
        <end position="291"/>
    </location>
</feature>
<proteinExistence type="inferred from homology"/>
<dbReference type="InterPro" id="IPR020719">
    <property type="entry name" value="RNA3'_term_phos_cycl-like_CS"/>
</dbReference>
<keyword evidence="4" id="KW-0539">Nucleus</keyword>
<dbReference type="Gene3D" id="3.30.360.20">
    <property type="entry name" value="RNA 3'-terminal phosphate cyclase, insert domain"/>
    <property type="match status" value="1"/>
</dbReference>
<dbReference type="InterPro" id="IPR023797">
    <property type="entry name" value="RNA3'_phos_cyclase_dom"/>
</dbReference>
<comment type="similarity">
    <text evidence="2">Belongs to the RNA 3'-terminal cyclase family. Type 2 subfamily.</text>
</comment>
<keyword evidence="3" id="KW-0690">Ribosome biogenesis</keyword>
<comment type="subcellular location">
    <subcellularLocation>
        <location evidence="1">Nucleus</location>
        <location evidence="1">Nucleolus</location>
    </subcellularLocation>
</comment>
<feature type="domain" description="RNA 3'-terminal phosphate cyclase" evidence="5">
    <location>
        <begin position="13"/>
        <end position="344"/>
    </location>
</feature>
<evidence type="ECO:0000256" key="4">
    <source>
        <dbReference type="ARBA" id="ARBA00023242"/>
    </source>
</evidence>
<evidence type="ECO:0000256" key="1">
    <source>
        <dbReference type="ARBA" id="ARBA00004604"/>
    </source>
</evidence>
<dbReference type="SUPFAM" id="SSF55205">
    <property type="entry name" value="EPT/RTPC-like"/>
    <property type="match status" value="1"/>
</dbReference>
<dbReference type="FunFam" id="3.30.360.20:FF:000001">
    <property type="entry name" value="RNA terminal phosphate cyclase-like 1"/>
    <property type="match status" value="1"/>
</dbReference>
<sequence length="408" mass="44871">MSAIGQFEDTLIFEGCNFLKQRLLLSTLSGKPIRIINIRRYACPPGLREYEVNLIRLFDKITNGTRIELNSTGTAILYEPGLLSGGLVNHECSLQRGIGYYLDVLLALGPFCKIPLNVNFKGVTNSQDGPSVDHILASAIPILKKFLIVDDGLELKVLKRGLMPLGGGEVLFKCPVRKNLHTVQMSNTGMVKRVRGVVYACKVSPALANRTVEAAKGPLLKFIPDVYINTDQTKGRSGGKSPGFGILLVAETTDGLFYAAETVSSIIKDGTPHSVPEDLGKTTAQKLLDEIYRGGCADSTFQWLVALYMALGQKNVAKFATGPFSDYTVNFLQQLRQFFSITFKLESIAGQNPDGRQRPIEERVAVLMTCILEYSIRLIENGDETWAPGHFAIVQLNPLDVSVVLEWE</sequence>
<reference evidence="7" key="1">
    <citation type="submission" date="2022-08" db="UniProtKB">
        <authorList>
            <consortium name="EnsemblMetazoa"/>
        </authorList>
    </citation>
    <scope>IDENTIFICATION</scope>
    <source>
        <strain evidence="7">Israel</strain>
    </source>
</reference>
<dbReference type="GO" id="GO:0000479">
    <property type="term" value="P:endonucleolytic cleavage of tricistronic rRNA transcript (SSU-rRNA, 5.8S rRNA, LSU-rRNA)"/>
    <property type="evidence" value="ECO:0007669"/>
    <property type="project" value="TreeGrafter"/>
</dbReference>
<evidence type="ECO:0000313" key="7">
    <source>
        <dbReference type="EnsemblMetazoa" id="PPAI004832-PA"/>
    </source>
</evidence>
<evidence type="ECO:0000256" key="3">
    <source>
        <dbReference type="ARBA" id="ARBA00022517"/>
    </source>
</evidence>
<dbReference type="EnsemblMetazoa" id="PPAI004832-RA">
    <property type="protein sequence ID" value="PPAI004832-PA"/>
    <property type="gene ID" value="PPAI004832"/>
</dbReference>
<dbReference type="CDD" id="cd00875">
    <property type="entry name" value="RNA_Cyclase_Class_I"/>
    <property type="match status" value="1"/>
</dbReference>
<accession>A0A1B0GNG1</accession>
<organism evidence="7 8">
    <name type="scientific">Phlebotomus papatasi</name>
    <name type="common">Sandfly</name>
    <dbReference type="NCBI Taxonomy" id="29031"/>
    <lineage>
        <taxon>Eukaryota</taxon>
        <taxon>Metazoa</taxon>
        <taxon>Ecdysozoa</taxon>
        <taxon>Arthropoda</taxon>
        <taxon>Hexapoda</taxon>
        <taxon>Insecta</taxon>
        <taxon>Pterygota</taxon>
        <taxon>Neoptera</taxon>
        <taxon>Endopterygota</taxon>
        <taxon>Diptera</taxon>
        <taxon>Nematocera</taxon>
        <taxon>Psychodoidea</taxon>
        <taxon>Psychodidae</taxon>
        <taxon>Phlebotomus</taxon>
        <taxon>Phlebotomus</taxon>
    </lineage>
</organism>
<dbReference type="EMBL" id="AJVK01029421">
    <property type="status" value="NOT_ANNOTATED_CDS"/>
    <property type="molecule type" value="Genomic_DNA"/>
</dbReference>
<dbReference type="PANTHER" id="PTHR11096:SF1">
    <property type="entry name" value="RNA 3'-TERMINAL PHOSPHATE CYCLASE-LIKE PROTEIN"/>
    <property type="match status" value="1"/>
</dbReference>
<dbReference type="InterPro" id="IPR016443">
    <property type="entry name" value="RNA3'_term_phos_cyc_type_2"/>
</dbReference>
<dbReference type="Pfam" id="PF05189">
    <property type="entry name" value="RTC_insert"/>
    <property type="match status" value="1"/>
</dbReference>
<dbReference type="PROSITE" id="PS01287">
    <property type="entry name" value="RTC"/>
    <property type="match status" value="1"/>
</dbReference>
<evidence type="ECO:0000313" key="8">
    <source>
        <dbReference type="Proteomes" id="UP000092462"/>
    </source>
</evidence>
<dbReference type="Proteomes" id="UP000092462">
    <property type="component" value="Unassembled WGS sequence"/>
</dbReference>
<dbReference type="InterPro" id="IPR037136">
    <property type="entry name" value="RNA3'_phos_cyclase_dom_sf"/>
</dbReference>
<name>A0A1B0GNG1_PHLPP</name>
<dbReference type="PIRSF" id="PIRSF005378">
    <property type="entry name" value="RNA3'_term_phos_cycl_euk"/>
    <property type="match status" value="1"/>
</dbReference>
<dbReference type="Pfam" id="PF01137">
    <property type="entry name" value="RTC"/>
    <property type="match status" value="1"/>
</dbReference>
<keyword evidence="8" id="KW-1185">Reference proteome</keyword>
<protein>
    <submittedName>
        <fullName evidence="7">Uncharacterized protein</fullName>
    </submittedName>
</protein>
<dbReference type="Gene3D" id="3.65.10.20">
    <property type="entry name" value="RNA 3'-terminal phosphate cyclase domain"/>
    <property type="match status" value="1"/>
</dbReference>
<dbReference type="AlphaFoldDB" id="A0A1B0GNG1"/>
<dbReference type="VEuPathDB" id="VectorBase:PPAI004832"/>
<dbReference type="PANTHER" id="PTHR11096">
    <property type="entry name" value="RNA 3' TERMINAL PHOSPHATE CYCLASE"/>
    <property type="match status" value="1"/>
</dbReference>
<dbReference type="VEuPathDB" id="VectorBase:PPAPM1_007201"/>
<evidence type="ECO:0000256" key="2">
    <source>
        <dbReference type="ARBA" id="ARBA00007089"/>
    </source>
</evidence>
<dbReference type="EMBL" id="AJVK01029420">
    <property type="status" value="NOT_ANNOTATED_CDS"/>
    <property type="molecule type" value="Genomic_DNA"/>
</dbReference>
<dbReference type="GO" id="GO:0005730">
    <property type="term" value="C:nucleolus"/>
    <property type="evidence" value="ECO:0007669"/>
    <property type="project" value="UniProtKB-SubCell"/>
</dbReference>
<dbReference type="InterPro" id="IPR000228">
    <property type="entry name" value="RNA3'_term_phos_cyc"/>
</dbReference>
<evidence type="ECO:0000259" key="5">
    <source>
        <dbReference type="Pfam" id="PF01137"/>
    </source>
</evidence>
<dbReference type="InterPro" id="IPR013791">
    <property type="entry name" value="RNA3'-term_phos_cycl_insert"/>
</dbReference>
<evidence type="ECO:0000259" key="6">
    <source>
        <dbReference type="Pfam" id="PF05189"/>
    </source>
</evidence>
<dbReference type="NCBIfam" id="TIGR03400">
    <property type="entry name" value="18S_RNA_Rcl1p"/>
    <property type="match status" value="1"/>
</dbReference>
<dbReference type="InterPro" id="IPR036553">
    <property type="entry name" value="RPTC_insert"/>
</dbReference>
<dbReference type="InterPro" id="IPR013792">
    <property type="entry name" value="RNA3'P_cycl/enolpyr_Trfase_a/b"/>
</dbReference>
<dbReference type="GO" id="GO:0004521">
    <property type="term" value="F:RNA endonuclease activity"/>
    <property type="evidence" value="ECO:0007669"/>
    <property type="project" value="TreeGrafter"/>
</dbReference>